<dbReference type="PANTHER" id="PTHR43749">
    <property type="entry name" value="RNA-SPLICING LIGASE RTCB"/>
    <property type="match status" value="1"/>
</dbReference>
<dbReference type="RefSeq" id="WP_147925350.1">
    <property type="nucleotide sequence ID" value="NZ_VKAC01000003.1"/>
</dbReference>
<dbReference type="EMBL" id="VKAC01000003">
    <property type="protein sequence ID" value="TXR56929.1"/>
    <property type="molecule type" value="Genomic_DNA"/>
</dbReference>
<gene>
    <name evidence="12" type="ORF">FMM08_05345</name>
</gene>
<proteinExistence type="predicted"/>
<dbReference type="GO" id="GO:0170057">
    <property type="term" value="F:RNA ligase (GTP) activity"/>
    <property type="evidence" value="ECO:0007669"/>
    <property type="project" value="UniProtKB-EC"/>
</dbReference>
<keyword evidence="13" id="KW-1185">Reference proteome</keyword>
<dbReference type="EC" id="6.5.1.8" evidence="1"/>
<dbReference type="GO" id="GO:0042245">
    <property type="term" value="P:RNA repair"/>
    <property type="evidence" value="ECO:0007669"/>
    <property type="project" value="UniProtKB-KW"/>
</dbReference>
<dbReference type="Gene3D" id="3.90.1860.10">
    <property type="entry name" value="tRNA-splicing ligase RtcB"/>
    <property type="match status" value="1"/>
</dbReference>
<evidence type="ECO:0000256" key="11">
    <source>
        <dbReference type="PIRSR" id="PIRSR601233-3"/>
    </source>
</evidence>
<evidence type="ECO:0000256" key="5">
    <source>
        <dbReference type="ARBA" id="ARBA00022800"/>
    </source>
</evidence>
<dbReference type="Proteomes" id="UP000321234">
    <property type="component" value="Unassembled WGS sequence"/>
</dbReference>
<feature type="binding site" evidence="10">
    <location>
        <position position="389"/>
    </location>
    <ligand>
        <name>GMP</name>
        <dbReference type="ChEBI" id="CHEBI:58115"/>
    </ligand>
</feature>
<comment type="cofactor">
    <cofactor evidence="11">
        <name>Mn(2+)</name>
        <dbReference type="ChEBI" id="CHEBI:29035"/>
    </cofactor>
    <text evidence="11">Binds 2 manganese ions per subunit.</text>
</comment>
<feature type="binding site" evidence="11">
    <location>
        <position position="262"/>
    </location>
    <ligand>
        <name>Mn(2+)</name>
        <dbReference type="ChEBI" id="CHEBI:29035"/>
        <label>2</label>
    </ligand>
</feature>
<evidence type="ECO:0000256" key="1">
    <source>
        <dbReference type="ARBA" id="ARBA00012726"/>
    </source>
</evidence>
<evidence type="ECO:0000256" key="7">
    <source>
        <dbReference type="ARBA" id="ARBA00023211"/>
    </source>
</evidence>
<sequence>MEKINDRLLSWASILEEETRKQALATSRMPFVFPHVALMPDAHLGKGATVGSVIPTERSLIPAAVGVDIGCGMSAVLTPLVADDLRARGSLAPLREAIAAAVPLSAGRYNDQLTTTAAARVTALEALAEQARFDPGATTGNWRLQLGSLGSGNHFIEVSLDEAERVWVFLHSGSRGVGNKIAQRHIAVAADLCAKWWISLPHPDLAYLVEGTDEFWAYVRELRWAQEFARLNRAEMVDRVMTCVEEFVGRDLERLEEVSCHHNYTEQERHFGRQVWLSRKGAISAKAGELGLIPGSMGDRSYVVAGLGNRVALSSAPHGAGRALSRAKARRTFTQEDLVERMAGVEWDASSPAFLDEHPGAYKPIDVVMADAADLVEVRHELRQVVNVKGD</sequence>
<feature type="binding site" evidence="10">
    <location>
        <begin position="153"/>
        <end position="157"/>
    </location>
    <ligand>
        <name>GMP</name>
        <dbReference type="ChEBI" id="CHEBI:58115"/>
    </ligand>
</feature>
<dbReference type="Pfam" id="PF01139">
    <property type="entry name" value="RtcB"/>
    <property type="match status" value="1"/>
</dbReference>
<feature type="binding site" evidence="11">
    <location>
        <position position="171"/>
    </location>
    <ligand>
        <name>Mn(2+)</name>
        <dbReference type="ChEBI" id="CHEBI:29035"/>
        <label>2</label>
    </ligand>
</feature>
<reference evidence="12 13" key="1">
    <citation type="submission" date="2019-07" db="EMBL/GenBank/DDBJ databases">
        <title>Quadrisphaera sp. strain DD2A genome sequencing and assembly.</title>
        <authorList>
            <person name="Kim I."/>
        </authorList>
    </citation>
    <scope>NUCLEOTIDE SEQUENCE [LARGE SCALE GENOMIC DNA]</scope>
    <source>
        <strain evidence="12 13">DD2A</strain>
    </source>
</reference>
<keyword evidence="6 10" id="KW-0342">GTP-binding</keyword>
<dbReference type="GO" id="GO:0006396">
    <property type="term" value="P:RNA processing"/>
    <property type="evidence" value="ECO:0007669"/>
    <property type="project" value="InterPro"/>
</dbReference>
<evidence type="ECO:0000256" key="9">
    <source>
        <dbReference type="PIRSR" id="PIRSR601233-1"/>
    </source>
</evidence>
<keyword evidence="3 11" id="KW-0479">Metal-binding</keyword>
<evidence type="ECO:0000256" key="6">
    <source>
        <dbReference type="ARBA" id="ARBA00023134"/>
    </source>
</evidence>
<evidence type="ECO:0000313" key="12">
    <source>
        <dbReference type="EMBL" id="TXR56929.1"/>
    </source>
</evidence>
<dbReference type="InterPro" id="IPR001233">
    <property type="entry name" value="RtcB"/>
</dbReference>
<feature type="binding site" evidence="10">
    <location>
        <begin position="318"/>
        <end position="321"/>
    </location>
    <ligand>
        <name>GMP</name>
        <dbReference type="ChEBI" id="CHEBI:58115"/>
    </ligand>
</feature>
<evidence type="ECO:0000256" key="10">
    <source>
        <dbReference type="PIRSR" id="PIRSR601233-2"/>
    </source>
</evidence>
<evidence type="ECO:0000313" key="13">
    <source>
        <dbReference type="Proteomes" id="UP000321234"/>
    </source>
</evidence>
<organism evidence="12 13">
    <name type="scientific">Quadrisphaera setariae</name>
    <dbReference type="NCBI Taxonomy" id="2593304"/>
    <lineage>
        <taxon>Bacteria</taxon>
        <taxon>Bacillati</taxon>
        <taxon>Actinomycetota</taxon>
        <taxon>Actinomycetes</taxon>
        <taxon>Kineosporiales</taxon>
        <taxon>Kineosporiaceae</taxon>
        <taxon>Quadrisphaera</taxon>
    </lineage>
</organism>
<dbReference type="GO" id="GO:0030145">
    <property type="term" value="F:manganese ion binding"/>
    <property type="evidence" value="ECO:0007669"/>
    <property type="project" value="TreeGrafter"/>
</dbReference>
<dbReference type="GO" id="GO:0003909">
    <property type="term" value="F:DNA ligase activity"/>
    <property type="evidence" value="ECO:0007669"/>
    <property type="project" value="TreeGrafter"/>
</dbReference>
<dbReference type="InterPro" id="IPR036025">
    <property type="entry name" value="RtcB-like_sf"/>
</dbReference>
<dbReference type="SUPFAM" id="SSF103365">
    <property type="entry name" value="Hypothetical protein PH1602"/>
    <property type="match status" value="1"/>
</dbReference>
<comment type="caution">
    <text evidence="12">The sequence shown here is derived from an EMBL/GenBank/DDBJ whole genome shotgun (WGS) entry which is preliminary data.</text>
</comment>
<keyword evidence="2" id="KW-0436">Ligase</keyword>
<feature type="binding site" evidence="11">
    <location>
        <position position="154"/>
    </location>
    <ligand>
        <name>Mn(2+)</name>
        <dbReference type="ChEBI" id="CHEBI:29035"/>
        <label>1</label>
    </ligand>
</feature>
<feature type="active site" description="GMP-histidine intermediate" evidence="9">
    <location>
        <position position="318"/>
    </location>
</feature>
<feature type="binding site" evidence="11">
    <location>
        <position position="68"/>
    </location>
    <ligand>
        <name>Mn(2+)</name>
        <dbReference type="ChEBI" id="CHEBI:29035"/>
        <label>1</label>
    </ligand>
</feature>
<feature type="binding site" evidence="10">
    <location>
        <begin position="294"/>
        <end position="297"/>
    </location>
    <ligand>
        <name>GMP</name>
        <dbReference type="ChEBI" id="CHEBI:58115"/>
    </ligand>
</feature>
<feature type="binding site" evidence="10">
    <location>
        <position position="301"/>
    </location>
    <ligand>
        <name>GMP</name>
        <dbReference type="ChEBI" id="CHEBI:58115"/>
    </ligand>
</feature>
<evidence type="ECO:0000256" key="3">
    <source>
        <dbReference type="ARBA" id="ARBA00022723"/>
    </source>
</evidence>
<keyword evidence="5" id="KW-0692">RNA repair</keyword>
<comment type="catalytic activity">
    <reaction evidence="8">
        <text>a 3'-end 3'-phospho-ribonucleotide-RNA + a 5'-end dephospho-ribonucleoside-RNA + GTP = a ribonucleotidyl-ribonucleotide-RNA + GMP + diphosphate</text>
        <dbReference type="Rhea" id="RHEA:68076"/>
        <dbReference type="Rhea" id="RHEA-COMP:10463"/>
        <dbReference type="Rhea" id="RHEA-COMP:13936"/>
        <dbReference type="Rhea" id="RHEA-COMP:17355"/>
        <dbReference type="ChEBI" id="CHEBI:33019"/>
        <dbReference type="ChEBI" id="CHEBI:37565"/>
        <dbReference type="ChEBI" id="CHEBI:58115"/>
        <dbReference type="ChEBI" id="CHEBI:83062"/>
        <dbReference type="ChEBI" id="CHEBI:138284"/>
        <dbReference type="ChEBI" id="CHEBI:173118"/>
        <dbReference type="EC" id="6.5.1.8"/>
    </reaction>
</comment>
<evidence type="ECO:0000256" key="4">
    <source>
        <dbReference type="ARBA" id="ARBA00022741"/>
    </source>
</evidence>
<evidence type="ECO:0000256" key="8">
    <source>
        <dbReference type="ARBA" id="ARBA00047746"/>
    </source>
</evidence>
<feature type="binding site" evidence="10">
    <location>
        <begin position="262"/>
        <end position="263"/>
    </location>
    <ligand>
        <name>GMP</name>
        <dbReference type="ChEBI" id="CHEBI:58115"/>
    </ligand>
</feature>
<protein>
    <recommendedName>
        <fullName evidence="1">3'-phosphate/5'-hydroxy nucleic acid ligase</fullName>
        <ecNumber evidence="1">6.5.1.8</ecNumber>
    </recommendedName>
</protein>
<dbReference type="InterPro" id="IPR052915">
    <property type="entry name" value="RtcB-like"/>
</dbReference>
<name>A0A5C8ZIG0_9ACTN</name>
<dbReference type="PANTHER" id="PTHR43749:SF2">
    <property type="entry name" value="RNA-SPLICING LIGASE RTCB"/>
    <property type="match status" value="1"/>
</dbReference>
<evidence type="ECO:0000256" key="2">
    <source>
        <dbReference type="ARBA" id="ARBA00022598"/>
    </source>
</evidence>
<keyword evidence="7 11" id="KW-0464">Manganese</keyword>
<keyword evidence="4 10" id="KW-0547">Nucleotide-binding</keyword>
<dbReference type="AlphaFoldDB" id="A0A5C8ZIG0"/>
<dbReference type="OrthoDB" id="9802323at2"/>
<dbReference type="GO" id="GO:0006281">
    <property type="term" value="P:DNA repair"/>
    <property type="evidence" value="ECO:0007669"/>
    <property type="project" value="TreeGrafter"/>
</dbReference>
<dbReference type="GO" id="GO:0005525">
    <property type="term" value="F:GTP binding"/>
    <property type="evidence" value="ECO:0007669"/>
    <property type="project" value="UniProtKB-KW"/>
</dbReference>
<accession>A0A5C8ZIG0</accession>